<comment type="caution">
    <text evidence="1">The sequence shown here is derived from an EMBL/GenBank/DDBJ whole genome shotgun (WGS) entry which is preliminary data.</text>
</comment>
<keyword evidence="2" id="KW-1185">Reference proteome</keyword>
<sequence length="139" mass="14959">MQAEAQGIQPMFAHLATEGADAARIAEIAVSIWDDVGDALAPIIGQSGVDALIKRSIYLTRTAHPCLRTIDENALPLDGFPALGAVLAQQDRIEAIAVNAALLQNFHNVLTTLIGASLTERLLRPVWETPRAAMPRRKT</sequence>
<gene>
    <name evidence="1" type="ORF">ABQJ54_14165</name>
</gene>
<evidence type="ECO:0000313" key="1">
    <source>
        <dbReference type="EMBL" id="MEW9572898.1"/>
    </source>
</evidence>
<evidence type="ECO:0000313" key="2">
    <source>
        <dbReference type="Proteomes" id="UP001556220"/>
    </source>
</evidence>
<name>A0ABV3QGC4_9GAMM</name>
<proteinExistence type="predicted"/>
<dbReference type="EMBL" id="JBFOHK010000004">
    <property type="protein sequence ID" value="MEW9572898.1"/>
    <property type="molecule type" value="Genomic_DNA"/>
</dbReference>
<reference evidence="1 2" key="1">
    <citation type="submission" date="2024-06" db="EMBL/GenBank/DDBJ databases">
        <authorList>
            <person name="Woo H."/>
        </authorList>
    </citation>
    <scope>NUCLEOTIDE SEQUENCE [LARGE SCALE GENOMIC DNA]</scope>
    <source>
        <strain evidence="1 2">Si-c</strain>
    </source>
</reference>
<dbReference type="RefSeq" id="WP_367854963.1">
    <property type="nucleotide sequence ID" value="NZ_JBFOHK010000004.1"/>
</dbReference>
<accession>A0ABV3QGC4</accession>
<dbReference type="Proteomes" id="UP001556220">
    <property type="component" value="Unassembled WGS sequence"/>
</dbReference>
<organism evidence="1 2">
    <name type="scientific">Rhodanobacter lycopersici</name>
    <dbReference type="NCBI Taxonomy" id="3162487"/>
    <lineage>
        <taxon>Bacteria</taxon>
        <taxon>Pseudomonadati</taxon>
        <taxon>Pseudomonadota</taxon>
        <taxon>Gammaproteobacteria</taxon>
        <taxon>Lysobacterales</taxon>
        <taxon>Rhodanobacteraceae</taxon>
        <taxon>Rhodanobacter</taxon>
    </lineage>
</organism>
<protein>
    <submittedName>
        <fullName evidence="1">Uncharacterized protein</fullName>
    </submittedName>
</protein>